<dbReference type="Pfam" id="PF13912">
    <property type="entry name" value="zf-C2H2_6"/>
    <property type="match status" value="2"/>
</dbReference>
<reference evidence="10" key="1">
    <citation type="journal article" date="2014" name="Science">
        <title>Ancient hybridizations among the ancestral genomes of bread wheat.</title>
        <authorList>
            <consortium name="International Wheat Genome Sequencing Consortium,"/>
            <person name="Marcussen T."/>
            <person name="Sandve S.R."/>
            <person name="Heier L."/>
            <person name="Spannagl M."/>
            <person name="Pfeifer M."/>
            <person name="Jakobsen K.S."/>
            <person name="Wulff B.B."/>
            <person name="Steuernagel B."/>
            <person name="Mayer K.F."/>
            <person name="Olsen O.A."/>
        </authorList>
    </citation>
    <scope>NUCLEOTIDE SEQUENCE [LARGE SCALE GENOMIC DNA]</scope>
    <source>
        <strain evidence="10">cv. AL8/78</strain>
    </source>
</reference>
<dbReference type="PANTHER" id="PTHR45988:SF16">
    <property type="entry name" value="ZINC FINGER PROTEIN 36"/>
    <property type="match status" value="1"/>
</dbReference>
<dbReference type="AlphaFoldDB" id="A0A453R172"/>
<evidence type="ECO:0000259" key="8">
    <source>
        <dbReference type="PROSITE" id="PS50157"/>
    </source>
</evidence>
<evidence type="ECO:0000256" key="6">
    <source>
        <dbReference type="ARBA" id="ARBA00023163"/>
    </source>
</evidence>
<dbReference type="InterPro" id="IPR044653">
    <property type="entry name" value="AZF1/2/3-like"/>
</dbReference>
<organism evidence="9 10">
    <name type="scientific">Aegilops tauschii subsp. strangulata</name>
    <name type="common">Goatgrass</name>
    <dbReference type="NCBI Taxonomy" id="200361"/>
    <lineage>
        <taxon>Eukaryota</taxon>
        <taxon>Viridiplantae</taxon>
        <taxon>Streptophyta</taxon>
        <taxon>Embryophyta</taxon>
        <taxon>Tracheophyta</taxon>
        <taxon>Spermatophyta</taxon>
        <taxon>Magnoliopsida</taxon>
        <taxon>Liliopsida</taxon>
        <taxon>Poales</taxon>
        <taxon>Poaceae</taxon>
        <taxon>BOP clade</taxon>
        <taxon>Pooideae</taxon>
        <taxon>Triticodae</taxon>
        <taxon>Triticeae</taxon>
        <taxon>Triticinae</taxon>
        <taxon>Aegilops</taxon>
    </lineage>
</organism>
<keyword evidence="10" id="KW-1185">Reference proteome</keyword>
<evidence type="ECO:0000256" key="7">
    <source>
        <dbReference type="PROSITE-ProRule" id="PRU00042"/>
    </source>
</evidence>
<dbReference type="Proteomes" id="UP000015105">
    <property type="component" value="Chromosome 7D"/>
</dbReference>
<dbReference type="GO" id="GO:0000976">
    <property type="term" value="F:transcription cis-regulatory region binding"/>
    <property type="evidence" value="ECO:0007669"/>
    <property type="project" value="TreeGrafter"/>
</dbReference>
<accession>A0A453R172</accession>
<dbReference type="GO" id="GO:0008270">
    <property type="term" value="F:zinc ion binding"/>
    <property type="evidence" value="ECO:0007669"/>
    <property type="project" value="UniProtKB-KW"/>
</dbReference>
<evidence type="ECO:0000256" key="2">
    <source>
        <dbReference type="ARBA" id="ARBA00022737"/>
    </source>
</evidence>
<evidence type="ECO:0000256" key="5">
    <source>
        <dbReference type="ARBA" id="ARBA00023015"/>
    </source>
</evidence>
<dbReference type="Gramene" id="AET7Gv20421800.1">
    <property type="protein sequence ID" value="AET7Gv20421800.1"/>
    <property type="gene ID" value="AET7Gv20421800"/>
</dbReference>
<protein>
    <recommendedName>
        <fullName evidence="8">C2H2-type domain-containing protein</fullName>
    </recommendedName>
</protein>
<proteinExistence type="predicted"/>
<evidence type="ECO:0000256" key="3">
    <source>
        <dbReference type="ARBA" id="ARBA00022771"/>
    </source>
</evidence>
<dbReference type="InterPro" id="IPR036236">
    <property type="entry name" value="Znf_C2H2_sf"/>
</dbReference>
<keyword evidence="1" id="KW-0479">Metal-binding</keyword>
<dbReference type="Gene3D" id="3.30.160.60">
    <property type="entry name" value="Classic Zinc Finger"/>
    <property type="match status" value="1"/>
</dbReference>
<evidence type="ECO:0000313" key="9">
    <source>
        <dbReference type="EnsemblPlants" id="AET7Gv20421800.1"/>
    </source>
</evidence>
<dbReference type="GO" id="GO:0005634">
    <property type="term" value="C:nucleus"/>
    <property type="evidence" value="ECO:0007669"/>
    <property type="project" value="TreeGrafter"/>
</dbReference>
<dbReference type="EnsemblPlants" id="AET7Gv20421800.1">
    <property type="protein sequence ID" value="AET7Gv20421800.1"/>
    <property type="gene ID" value="AET7Gv20421800"/>
</dbReference>
<dbReference type="SMART" id="SM00355">
    <property type="entry name" value="ZnF_C2H2"/>
    <property type="match status" value="2"/>
</dbReference>
<dbReference type="PROSITE" id="PS50157">
    <property type="entry name" value="ZINC_FINGER_C2H2_2"/>
    <property type="match status" value="2"/>
</dbReference>
<keyword evidence="3 7" id="KW-0863">Zinc-finger</keyword>
<feature type="domain" description="C2H2-type" evidence="8">
    <location>
        <begin position="166"/>
        <end position="193"/>
    </location>
</feature>
<dbReference type="STRING" id="200361.A0A453R172"/>
<evidence type="ECO:0000313" key="10">
    <source>
        <dbReference type="Proteomes" id="UP000015105"/>
    </source>
</evidence>
<dbReference type="GO" id="GO:0003700">
    <property type="term" value="F:DNA-binding transcription factor activity"/>
    <property type="evidence" value="ECO:0007669"/>
    <property type="project" value="InterPro"/>
</dbReference>
<reference evidence="9" key="5">
    <citation type="journal article" date="2021" name="G3 (Bethesda)">
        <title>Aegilops tauschii genome assembly Aet v5.0 features greater sequence contiguity and improved annotation.</title>
        <authorList>
            <person name="Wang L."/>
            <person name="Zhu T."/>
            <person name="Rodriguez J.C."/>
            <person name="Deal K.R."/>
            <person name="Dubcovsky J."/>
            <person name="McGuire P.E."/>
            <person name="Lux T."/>
            <person name="Spannagl M."/>
            <person name="Mayer K.F.X."/>
            <person name="Baldrich P."/>
            <person name="Meyers B.C."/>
            <person name="Huo N."/>
            <person name="Gu Y.Q."/>
            <person name="Zhou H."/>
            <person name="Devos K.M."/>
            <person name="Bennetzen J.L."/>
            <person name="Unver T."/>
            <person name="Budak H."/>
            <person name="Gulick P.J."/>
            <person name="Galiba G."/>
            <person name="Kalapos B."/>
            <person name="Nelson D.R."/>
            <person name="Li P."/>
            <person name="You F.M."/>
            <person name="Luo M.C."/>
            <person name="Dvorak J."/>
        </authorList>
    </citation>
    <scope>NUCLEOTIDE SEQUENCE [LARGE SCALE GENOMIC DNA]</scope>
    <source>
        <strain evidence="9">cv. AL8/78</strain>
    </source>
</reference>
<name>A0A453R172_AEGTS</name>
<reference evidence="9" key="4">
    <citation type="submission" date="2019-03" db="UniProtKB">
        <authorList>
            <consortium name="EnsemblPlants"/>
        </authorList>
    </citation>
    <scope>IDENTIFICATION</scope>
</reference>
<keyword evidence="2" id="KW-0677">Repeat</keyword>
<reference evidence="9" key="3">
    <citation type="journal article" date="2017" name="Nature">
        <title>Genome sequence of the progenitor of the wheat D genome Aegilops tauschii.</title>
        <authorList>
            <person name="Luo M.C."/>
            <person name="Gu Y.Q."/>
            <person name="Puiu D."/>
            <person name="Wang H."/>
            <person name="Twardziok S.O."/>
            <person name="Deal K.R."/>
            <person name="Huo N."/>
            <person name="Zhu T."/>
            <person name="Wang L."/>
            <person name="Wang Y."/>
            <person name="McGuire P.E."/>
            <person name="Liu S."/>
            <person name="Long H."/>
            <person name="Ramasamy R.K."/>
            <person name="Rodriguez J.C."/>
            <person name="Van S.L."/>
            <person name="Yuan L."/>
            <person name="Wang Z."/>
            <person name="Xia Z."/>
            <person name="Xiao L."/>
            <person name="Anderson O.D."/>
            <person name="Ouyang S."/>
            <person name="Liang Y."/>
            <person name="Zimin A.V."/>
            <person name="Pertea G."/>
            <person name="Qi P."/>
            <person name="Bennetzen J.L."/>
            <person name="Dai X."/>
            <person name="Dawson M.W."/>
            <person name="Muller H.G."/>
            <person name="Kugler K."/>
            <person name="Rivarola-Duarte L."/>
            <person name="Spannagl M."/>
            <person name="Mayer K.F.X."/>
            <person name="Lu F.H."/>
            <person name="Bevan M.W."/>
            <person name="Leroy P."/>
            <person name="Li P."/>
            <person name="You F.M."/>
            <person name="Sun Q."/>
            <person name="Liu Z."/>
            <person name="Lyons E."/>
            <person name="Wicker T."/>
            <person name="Salzberg S.L."/>
            <person name="Devos K.M."/>
            <person name="Dvorak J."/>
        </authorList>
    </citation>
    <scope>NUCLEOTIDE SEQUENCE [LARGE SCALE GENOMIC DNA]</scope>
    <source>
        <strain evidence="9">cv. AL8/78</strain>
    </source>
</reference>
<feature type="domain" description="C2H2-type" evidence="8">
    <location>
        <begin position="107"/>
        <end position="134"/>
    </location>
</feature>
<keyword evidence="6" id="KW-0804">Transcription</keyword>
<sequence length="249" mass="25936">KSKVPNQTNESFLLLPAYVISSQQSTQLPALDRSAAMVATAMQALFDQPELSLSLSLVPAAAPALNKDDYLAICLAALAKSGQQAQMMEGQARAWRPAPAPAQELRFSCAVCGKAFASYQALGGHKSSHRKPPPTGERCVVAQASAGAGSEASAAASSGGSSGGPHQCTVCGRGFATGQALGGHKRCHYWDGTSVSMSVSVSVSASSSAVLRNFDLNLLPMPENAGLKRWAEEEEVQSPLPAKKLRLLL</sequence>
<keyword evidence="5" id="KW-0805">Transcription regulation</keyword>
<dbReference type="InterPro" id="IPR013087">
    <property type="entry name" value="Znf_C2H2_type"/>
</dbReference>
<dbReference type="SUPFAM" id="SSF57667">
    <property type="entry name" value="beta-beta-alpha zinc fingers"/>
    <property type="match status" value="1"/>
</dbReference>
<dbReference type="PANTHER" id="PTHR45988">
    <property type="entry name" value="C2H2 TYPE ZINC FINGER TRANSCRIPTION FACTOR FAMILY-RELATED"/>
    <property type="match status" value="1"/>
</dbReference>
<evidence type="ECO:0000256" key="1">
    <source>
        <dbReference type="ARBA" id="ARBA00022723"/>
    </source>
</evidence>
<evidence type="ECO:0000256" key="4">
    <source>
        <dbReference type="ARBA" id="ARBA00022833"/>
    </source>
</evidence>
<reference evidence="10" key="2">
    <citation type="journal article" date="2017" name="Nat. Plants">
        <title>The Aegilops tauschii genome reveals multiple impacts of transposons.</title>
        <authorList>
            <person name="Zhao G."/>
            <person name="Zou C."/>
            <person name="Li K."/>
            <person name="Wang K."/>
            <person name="Li T."/>
            <person name="Gao L."/>
            <person name="Zhang X."/>
            <person name="Wang H."/>
            <person name="Yang Z."/>
            <person name="Liu X."/>
            <person name="Jiang W."/>
            <person name="Mao L."/>
            <person name="Kong X."/>
            <person name="Jiao Y."/>
            <person name="Jia J."/>
        </authorList>
    </citation>
    <scope>NUCLEOTIDE SEQUENCE [LARGE SCALE GENOMIC DNA]</scope>
    <source>
        <strain evidence="10">cv. AL8/78</strain>
    </source>
</reference>
<dbReference type="PROSITE" id="PS00028">
    <property type="entry name" value="ZINC_FINGER_C2H2_1"/>
    <property type="match status" value="2"/>
</dbReference>
<keyword evidence="4" id="KW-0862">Zinc</keyword>